<proteinExistence type="predicted"/>
<dbReference type="Pfam" id="PF01546">
    <property type="entry name" value="Peptidase_M20"/>
    <property type="match status" value="1"/>
</dbReference>
<accession>A0A382FI54</accession>
<dbReference type="PROSITE" id="PS00758">
    <property type="entry name" value="ARGE_DAPE_CPG2_1"/>
    <property type="match status" value="1"/>
</dbReference>
<dbReference type="EMBL" id="UINC01049745">
    <property type="protein sequence ID" value="SVB61883.1"/>
    <property type="molecule type" value="Genomic_DNA"/>
</dbReference>
<dbReference type="GO" id="GO:0016787">
    <property type="term" value="F:hydrolase activity"/>
    <property type="evidence" value="ECO:0007669"/>
    <property type="project" value="UniProtKB-KW"/>
</dbReference>
<evidence type="ECO:0000256" key="1">
    <source>
        <dbReference type="ARBA" id="ARBA00022801"/>
    </source>
</evidence>
<dbReference type="Gene3D" id="3.40.630.10">
    <property type="entry name" value="Zn peptidases"/>
    <property type="match status" value="1"/>
</dbReference>
<organism evidence="3">
    <name type="scientific">marine metagenome</name>
    <dbReference type="NCBI Taxonomy" id="408172"/>
    <lineage>
        <taxon>unclassified sequences</taxon>
        <taxon>metagenomes</taxon>
        <taxon>ecological metagenomes</taxon>
    </lineage>
</organism>
<name>A0A382FI54_9ZZZZ</name>
<reference evidence="3" key="1">
    <citation type="submission" date="2018-05" db="EMBL/GenBank/DDBJ databases">
        <authorList>
            <person name="Lanie J.A."/>
            <person name="Ng W.-L."/>
            <person name="Kazmierczak K.M."/>
            <person name="Andrzejewski T.M."/>
            <person name="Davidsen T.M."/>
            <person name="Wayne K.J."/>
            <person name="Tettelin H."/>
            <person name="Glass J.I."/>
            <person name="Rusch D."/>
            <person name="Podicherti R."/>
            <person name="Tsui H.-C.T."/>
            <person name="Winkler M.E."/>
        </authorList>
    </citation>
    <scope>NUCLEOTIDE SEQUENCE</scope>
</reference>
<dbReference type="AlphaFoldDB" id="A0A382FI54"/>
<dbReference type="SUPFAM" id="SSF53187">
    <property type="entry name" value="Zn-dependent exopeptidases"/>
    <property type="match status" value="1"/>
</dbReference>
<dbReference type="PANTHER" id="PTHR43808">
    <property type="entry name" value="ACETYLORNITHINE DEACETYLASE"/>
    <property type="match status" value="1"/>
</dbReference>
<dbReference type="PANTHER" id="PTHR43808:SF8">
    <property type="entry name" value="PEPTIDASE M20 DIMERISATION DOMAIN-CONTAINING PROTEIN"/>
    <property type="match status" value="1"/>
</dbReference>
<feature type="non-terminal residue" evidence="3">
    <location>
        <position position="120"/>
    </location>
</feature>
<dbReference type="InterPro" id="IPR001261">
    <property type="entry name" value="ArgE/DapE_CS"/>
</dbReference>
<evidence type="ECO:0000256" key="2">
    <source>
        <dbReference type="ARBA" id="ARBA00022833"/>
    </source>
</evidence>
<evidence type="ECO:0008006" key="4">
    <source>
        <dbReference type="Google" id="ProtNLM"/>
    </source>
</evidence>
<keyword evidence="2" id="KW-0862">Zinc</keyword>
<protein>
    <recommendedName>
        <fullName evidence="4">Peptidase M20 dimerisation domain-containing protein</fullName>
    </recommendedName>
</protein>
<evidence type="ECO:0000313" key="3">
    <source>
        <dbReference type="EMBL" id="SVB61883.1"/>
    </source>
</evidence>
<sequence length="120" mass="13369">MQDKLIQFLTRLVQINSVNPDLSTAGQGEREIAEYIHSHFQLLEIPSDIHTVIDDRCNTTAILAGEDKDRILLLNGHIDTVGIEGMDDPFTLKKAGDRLYGRGTYDMLAGCAIQMGLAYY</sequence>
<dbReference type="InterPro" id="IPR050072">
    <property type="entry name" value="Peptidase_M20A"/>
</dbReference>
<gene>
    <name evidence="3" type="ORF">METZ01_LOCUS214737</name>
</gene>
<dbReference type="InterPro" id="IPR002933">
    <property type="entry name" value="Peptidase_M20"/>
</dbReference>
<keyword evidence="1" id="KW-0378">Hydrolase</keyword>